<keyword evidence="2" id="KW-1185">Reference proteome</keyword>
<sequence length="288" mass="31824">MKAVAGVIIGLLLSLSLGGLFIWQRRRRQRKAARTLIHSPFTLVPDGAAAEKVPLPDVPNTDARSISTMRREFLQNELRAAKEQILNIEDSEVGSTVATPGSVSGRILRKFTRSTTLTEVGSSEVSQLKPTYASDNIPKHRISREGNANLDVKSPNPSPSYLRRNLLEETRALTTDPWSAQPMYCPGSIAVDLWAIDMRGSGGIDKLSNSVMEYTLRFYDPRDRSQPEIIPTDTPTELKFLQSGERYGPERGIDGQHLAFNAVGRPLWPLRVWDVESNGPEGALSCQG</sequence>
<name>A0AAD7FN20_MYCRO</name>
<dbReference type="Proteomes" id="UP001221757">
    <property type="component" value="Unassembled WGS sequence"/>
</dbReference>
<dbReference type="EMBL" id="JARKIE010000531">
    <property type="protein sequence ID" value="KAJ7629830.1"/>
    <property type="molecule type" value="Genomic_DNA"/>
</dbReference>
<accession>A0AAD7FN20</accession>
<comment type="caution">
    <text evidence="1">The sequence shown here is derived from an EMBL/GenBank/DDBJ whole genome shotgun (WGS) entry which is preliminary data.</text>
</comment>
<reference evidence="1" key="1">
    <citation type="submission" date="2023-03" db="EMBL/GenBank/DDBJ databases">
        <title>Massive genome expansion in bonnet fungi (Mycena s.s.) driven by repeated elements and novel gene families across ecological guilds.</title>
        <authorList>
            <consortium name="Lawrence Berkeley National Laboratory"/>
            <person name="Harder C.B."/>
            <person name="Miyauchi S."/>
            <person name="Viragh M."/>
            <person name="Kuo A."/>
            <person name="Thoen E."/>
            <person name="Andreopoulos B."/>
            <person name="Lu D."/>
            <person name="Skrede I."/>
            <person name="Drula E."/>
            <person name="Henrissat B."/>
            <person name="Morin E."/>
            <person name="Kohler A."/>
            <person name="Barry K."/>
            <person name="LaButti K."/>
            <person name="Morin E."/>
            <person name="Salamov A."/>
            <person name="Lipzen A."/>
            <person name="Mereny Z."/>
            <person name="Hegedus B."/>
            <person name="Baldrian P."/>
            <person name="Stursova M."/>
            <person name="Weitz H."/>
            <person name="Taylor A."/>
            <person name="Grigoriev I.V."/>
            <person name="Nagy L.G."/>
            <person name="Martin F."/>
            <person name="Kauserud H."/>
        </authorList>
    </citation>
    <scope>NUCLEOTIDE SEQUENCE</scope>
    <source>
        <strain evidence="1">CBHHK067</strain>
    </source>
</reference>
<protein>
    <submittedName>
        <fullName evidence="1">Uncharacterized protein</fullName>
    </submittedName>
</protein>
<gene>
    <name evidence="1" type="ORF">B0H17DRAFT_1150445</name>
</gene>
<dbReference type="AlphaFoldDB" id="A0AAD7FN20"/>
<evidence type="ECO:0000313" key="2">
    <source>
        <dbReference type="Proteomes" id="UP001221757"/>
    </source>
</evidence>
<evidence type="ECO:0000313" key="1">
    <source>
        <dbReference type="EMBL" id="KAJ7629830.1"/>
    </source>
</evidence>
<organism evidence="1 2">
    <name type="scientific">Mycena rosella</name>
    <name type="common">Pink bonnet</name>
    <name type="synonym">Agaricus rosellus</name>
    <dbReference type="NCBI Taxonomy" id="1033263"/>
    <lineage>
        <taxon>Eukaryota</taxon>
        <taxon>Fungi</taxon>
        <taxon>Dikarya</taxon>
        <taxon>Basidiomycota</taxon>
        <taxon>Agaricomycotina</taxon>
        <taxon>Agaricomycetes</taxon>
        <taxon>Agaricomycetidae</taxon>
        <taxon>Agaricales</taxon>
        <taxon>Marasmiineae</taxon>
        <taxon>Mycenaceae</taxon>
        <taxon>Mycena</taxon>
    </lineage>
</organism>
<proteinExistence type="predicted"/>